<dbReference type="PANTHER" id="PTHR48052">
    <property type="entry name" value="UNNAMED PRODUCT"/>
    <property type="match status" value="1"/>
</dbReference>
<keyword evidence="5" id="KW-0812">Transmembrane</keyword>
<evidence type="ECO:0000256" key="2">
    <source>
        <dbReference type="ARBA" id="ARBA00009592"/>
    </source>
</evidence>
<evidence type="ECO:0000256" key="10">
    <source>
        <dbReference type="ARBA" id="ARBA00023170"/>
    </source>
</evidence>
<evidence type="ECO:0000256" key="6">
    <source>
        <dbReference type="ARBA" id="ARBA00022729"/>
    </source>
</evidence>
<evidence type="ECO:0000313" key="12">
    <source>
        <dbReference type="EnsemblPlants" id="OPUNC10G11420.1"/>
    </source>
</evidence>
<dbReference type="FunFam" id="3.80.10.10:FF:000439">
    <property type="entry name" value="LRR receptor-like serine/threonine-protein kinase FLS2"/>
    <property type="match status" value="1"/>
</dbReference>
<evidence type="ECO:0000256" key="7">
    <source>
        <dbReference type="ARBA" id="ARBA00022737"/>
    </source>
</evidence>
<reference evidence="12" key="2">
    <citation type="submission" date="2018-05" db="EMBL/GenBank/DDBJ databases">
        <title>OpunRS2 (Oryza punctata Reference Sequence Version 2).</title>
        <authorList>
            <person name="Zhang J."/>
            <person name="Kudrna D."/>
            <person name="Lee S."/>
            <person name="Talag J."/>
            <person name="Welchert J."/>
            <person name="Wing R.A."/>
        </authorList>
    </citation>
    <scope>NUCLEOTIDE SEQUENCE [LARGE SCALE GENOMIC DNA]</scope>
</reference>
<dbReference type="AlphaFoldDB" id="A0A0E0M8N9"/>
<dbReference type="FunFam" id="3.80.10.10:FF:000383">
    <property type="entry name" value="Leucine-rich repeat receptor protein kinase EMS1"/>
    <property type="match status" value="1"/>
</dbReference>
<dbReference type="SMART" id="SM00369">
    <property type="entry name" value="LRR_TYP"/>
    <property type="match status" value="5"/>
</dbReference>
<dbReference type="STRING" id="4537.A0A0E0M8N9"/>
<keyword evidence="4" id="KW-0433">Leucine-rich repeat</keyword>
<name>A0A0E0M8N9_ORYPU</name>
<evidence type="ECO:0000256" key="4">
    <source>
        <dbReference type="ARBA" id="ARBA00022614"/>
    </source>
</evidence>
<dbReference type="Proteomes" id="UP000026962">
    <property type="component" value="Chromosome 10"/>
</dbReference>
<evidence type="ECO:0000256" key="8">
    <source>
        <dbReference type="ARBA" id="ARBA00022989"/>
    </source>
</evidence>
<evidence type="ECO:0000256" key="11">
    <source>
        <dbReference type="ARBA" id="ARBA00023180"/>
    </source>
</evidence>
<protein>
    <recommendedName>
        <fullName evidence="14">Leucine-rich repeat-containing N-terminal plant-type domain-containing protein</fullName>
    </recommendedName>
</protein>
<dbReference type="InterPro" id="IPR032675">
    <property type="entry name" value="LRR_dom_sf"/>
</dbReference>
<dbReference type="InterPro" id="IPR003591">
    <property type="entry name" value="Leu-rich_rpt_typical-subtyp"/>
</dbReference>
<comment type="similarity">
    <text evidence="2">Belongs to the RLP family.</text>
</comment>
<keyword evidence="13" id="KW-1185">Reference proteome</keyword>
<keyword evidence="9" id="KW-0472">Membrane</keyword>
<dbReference type="InterPro" id="IPR001611">
    <property type="entry name" value="Leu-rich_rpt"/>
</dbReference>
<dbReference type="HOGENOM" id="CLU_592362_0_0_1"/>
<accession>A0A0E0M8N9</accession>
<reference evidence="12" key="1">
    <citation type="submission" date="2015-04" db="UniProtKB">
        <authorList>
            <consortium name="EnsemblPlants"/>
        </authorList>
    </citation>
    <scope>IDENTIFICATION</scope>
</reference>
<dbReference type="Gene3D" id="3.80.10.10">
    <property type="entry name" value="Ribonuclease Inhibitor"/>
    <property type="match status" value="2"/>
</dbReference>
<comment type="subcellular location">
    <subcellularLocation>
        <location evidence="1">Cell membrane</location>
        <topology evidence="1">Single-pass type I membrane protein</topology>
    </subcellularLocation>
</comment>
<organism evidence="12">
    <name type="scientific">Oryza punctata</name>
    <name type="common">Red rice</name>
    <dbReference type="NCBI Taxonomy" id="4537"/>
    <lineage>
        <taxon>Eukaryota</taxon>
        <taxon>Viridiplantae</taxon>
        <taxon>Streptophyta</taxon>
        <taxon>Embryophyta</taxon>
        <taxon>Tracheophyta</taxon>
        <taxon>Spermatophyta</taxon>
        <taxon>Magnoliopsida</taxon>
        <taxon>Liliopsida</taxon>
        <taxon>Poales</taxon>
        <taxon>Poaceae</taxon>
        <taxon>BOP clade</taxon>
        <taxon>Oryzoideae</taxon>
        <taxon>Oryzeae</taxon>
        <taxon>Oryzinae</taxon>
        <taxon>Oryza</taxon>
    </lineage>
</organism>
<dbReference type="Gramene" id="OPUNC10G11420.1">
    <property type="protein sequence ID" value="OPUNC10G11420.1"/>
    <property type="gene ID" value="OPUNC10G11420"/>
</dbReference>
<dbReference type="GO" id="GO:0005886">
    <property type="term" value="C:plasma membrane"/>
    <property type="evidence" value="ECO:0007669"/>
    <property type="project" value="UniProtKB-SubCell"/>
</dbReference>
<dbReference type="Pfam" id="PF00560">
    <property type="entry name" value="LRR_1"/>
    <property type="match status" value="7"/>
</dbReference>
<evidence type="ECO:0000313" key="13">
    <source>
        <dbReference type="Proteomes" id="UP000026962"/>
    </source>
</evidence>
<keyword evidence="3" id="KW-1003">Cell membrane</keyword>
<evidence type="ECO:0000256" key="9">
    <source>
        <dbReference type="ARBA" id="ARBA00023136"/>
    </source>
</evidence>
<evidence type="ECO:0000256" key="3">
    <source>
        <dbReference type="ARBA" id="ARBA00022475"/>
    </source>
</evidence>
<dbReference type="PRINTS" id="PR00019">
    <property type="entry name" value="LEURICHRPT"/>
</dbReference>
<sequence length="487" mass="54047">MRSPARFRLTKLQDLRIFANILTGGVPEFLGSMIQLRILELGDNQLGGPIPPVLGQLHMLQRLDIKNTELVSSLPSQLGNLKNLTFLELSLNQLTGGLPPEFAGMQAMRECGIVSNILTGDIHTRTSISFTGKIPPELCKARKLQIVYLFSNNFTGSIPAELGPTPKSIGRLSQVTRLELFFNELSGKIPPEIGNMTALQMLNLNSNQLDGELPATITLLLIEHLKKPHELLYRTHIRGSTVLKTLSGIVPSHLGIGVHLASQTTSLVSSRRTFARVSLANNSFTGDISEAFRDHPSLTFLDLSYNPFCRQTISVEIFHQSYPNTLSYNYLICPRTVLLDPYPNSFGNLTSMFLTEIKSGRESLDRLNTPLQLQVQHFSVVSRRTAPSSSRNKAEYADRVNIFWKGRIDLSSNSLTEDIPEELTYLQGLRFLNLSRNTLSGSIPERIGSLKPLESLDLSWNELSGVIPTSISNLLSLSTLNLSNNRL</sequence>
<dbReference type="EnsemblPlants" id="OPUNC10G11420.1">
    <property type="protein sequence ID" value="OPUNC10G11420.1"/>
    <property type="gene ID" value="OPUNC10G11420"/>
</dbReference>
<keyword evidence="6" id="KW-0732">Signal</keyword>
<keyword evidence="8" id="KW-1133">Transmembrane helix</keyword>
<keyword evidence="11" id="KW-0325">Glycoprotein</keyword>
<dbReference type="SUPFAM" id="SSF52058">
    <property type="entry name" value="L domain-like"/>
    <property type="match status" value="2"/>
</dbReference>
<proteinExistence type="inferred from homology"/>
<evidence type="ECO:0000256" key="1">
    <source>
        <dbReference type="ARBA" id="ARBA00004251"/>
    </source>
</evidence>
<keyword evidence="7" id="KW-0677">Repeat</keyword>
<evidence type="ECO:0008006" key="14">
    <source>
        <dbReference type="Google" id="ProtNLM"/>
    </source>
</evidence>
<dbReference type="eggNOG" id="KOG0619">
    <property type="taxonomic scope" value="Eukaryota"/>
</dbReference>
<evidence type="ECO:0000256" key="5">
    <source>
        <dbReference type="ARBA" id="ARBA00022692"/>
    </source>
</evidence>
<keyword evidence="10" id="KW-0675">Receptor</keyword>
<dbReference type="PANTHER" id="PTHR48052:SF8">
    <property type="entry name" value="LRR RECEPTOR-LIKE SERINE_THREONINE-PROTEIN KINASE FLS2"/>
    <property type="match status" value="1"/>
</dbReference>